<comment type="caution">
    <text evidence="2">The sequence shown here is derived from an EMBL/GenBank/DDBJ whole genome shotgun (WGS) entry which is preliminary data.</text>
</comment>
<proteinExistence type="predicted"/>
<keyword evidence="3" id="KW-1185">Reference proteome</keyword>
<dbReference type="EMBL" id="JAUUTY010000006">
    <property type="protein sequence ID" value="KAK1619017.1"/>
    <property type="molecule type" value="Genomic_DNA"/>
</dbReference>
<protein>
    <submittedName>
        <fullName evidence="2">Uncharacterized protein</fullName>
    </submittedName>
</protein>
<evidence type="ECO:0000256" key="1">
    <source>
        <dbReference type="SAM" id="MobiDB-lite"/>
    </source>
</evidence>
<feature type="region of interest" description="Disordered" evidence="1">
    <location>
        <begin position="77"/>
        <end position="103"/>
    </location>
</feature>
<feature type="compositionally biased region" description="Pro residues" evidence="1">
    <location>
        <begin position="93"/>
        <end position="103"/>
    </location>
</feature>
<dbReference type="AlphaFoldDB" id="A0AAD8RF11"/>
<dbReference type="Proteomes" id="UP001231189">
    <property type="component" value="Unassembled WGS sequence"/>
</dbReference>
<feature type="compositionally biased region" description="Low complexity" evidence="1">
    <location>
        <begin position="79"/>
        <end position="92"/>
    </location>
</feature>
<name>A0AAD8RF11_LOLMU</name>
<organism evidence="2 3">
    <name type="scientific">Lolium multiflorum</name>
    <name type="common">Italian ryegrass</name>
    <name type="synonym">Lolium perenne subsp. multiflorum</name>
    <dbReference type="NCBI Taxonomy" id="4521"/>
    <lineage>
        <taxon>Eukaryota</taxon>
        <taxon>Viridiplantae</taxon>
        <taxon>Streptophyta</taxon>
        <taxon>Embryophyta</taxon>
        <taxon>Tracheophyta</taxon>
        <taxon>Spermatophyta</taxon>
        <taxon>Magnoliopsida</taxon>
        <taxon>Liliopsida</taxon>
        <taxon>Poales</taxon>
        <taxon>Poaceae</taxon>
        <taxon>BOP clade</taxon>
        <taxon>Pooideae</taxon>
        <taxon>Poodae</taxon>
        <taxon>Poeae</taxon>
        <taxon>Poeae Chloroplast Group 2 (Poeae type)</taxon>
        <taxon>Loliodinae</taxon>
        <taxon>Loliinae</taxon>
        <taxon>Lolium</taxon>
    </lineage>
</organism>
<reference evidence="2" key="1">
    <citation type="submission" date="2023-07" db="EMBL/GenBank/DDBJ databases">
        <title>A chromosome-level genome assembly of Lolium multiflorum.</title>
        <authorList>
            <person name="Chen Y."/>
            <person name="Copetti D."/>
            <person name="Kolliker R."/>
            <person name="Studer B."/>
        </authorList>
    </citation>
    <scope>NUCLEOTIDE SEQUENCE</scope>
    <source>
        <strain evidence="2">02402/16</strain>
        <tissue evidence="2">Leaf</tissue>
    </source>
</reference>
<evidence type="ECO:0000313" key="3">
    <source>
        <dbReference type="Proteomes" id="UP001231189"/>
    </source>
</evidence>
<evidence type="ECO:0000313" key="2">
    <source>
        <dbReference type="EMBL" id="KAK1619017.1"/>
    </source>
</evidence>
<gene>
    <name evidence="2" type="ORF">QYE76_024534</name>
</gene>
<sequence>MGLAAAASRRVFRIVALDWGFATEALSRRKGRAGKGCNCGNFRSAFRKRGQAARREVAAASSSSLFQAPKVAATLTRDLAASAHSSSQSQPLSPAPPAAPPGP</sequence>
<accession>A0AAD8RF11</accession>